<evidence type="ECO:0008006" key="4">
    <source>
        <dbReference type="Google" id="ProtNLM"/>
    </source>
</evidence>
<protein>
    <recommendedName>
        <fullName evidence="4">Fungal calcium binding protein domain-containing protein</fullName>
    </recommendedName>
</protein>
<keyword evidence="1" id="KW-1133">Transmembrane helix</keyword>
<proteinExistence type="predicted"/>
<dbReference type="AlphaFoldDB" id="A0A0C2IPX7"/>
<dbReference type="EMBL" id="AWTV01000010">
    <property type="protein sequence ID" value="KIH87107.1"/>
    <property type="molecule type" value="Genomic_DNA"/>
</dbReference>
<dbReference type="HOGENOM" id="CLU_164947_0_0_1"/>
<gene>
    <name evidence="2" type="ORF">SPBR_05380</name>
</gene>
<keyword evidence="1" id="KW-0812">Transmembrane</keyword>
<sequence>MSQDNSPRQQRTTTVQHFTPLYRCTTAMKFIVAFAALVAVVAAAPANSVRAVDDVETVDTVATAQLCIHIRACVEALAPSIKACALAAADKGRDLHEDADCLSEAVGAVSTVTQPDACKSCM</sequence>
<keyword evidence="3" id="KW-1185">Reference proteome</keyword>
<evidence type="ECO:0000313" key="3">
    <source>
        <dbReference type="Proteomes" id="UP000031575"/>
    </source>
</evidence>
<feature type="transmembrane region" description="Helical" evidence="1">
    <location>
        <begin position="21"/>
        <end position="44"/>
    </location>
</feature>
<organism evidence="2 3">
    <name type="scientific">Sporothrix brasiliensis 5110</name>
    <dbReference type="NCBI Taxonomy" id="1398154"/>
    <lineage>
        <taxon>Eukaryota</taxon>
        <taxon>Fungi</taxon>
        <taxon>Dikarya</taxon>
        <taxon>Ascomycota</taxon>
        <taxon>Pezizomycotina</taxon>
        <taxon>Sordariomycetes</taxon>
        <taxon>Sordariomycetidae</taxon>
        <taxon>Ophiostomatales</taxon>
        <taxon>Ophiostomataceae</taxon>
        <taxon>Sporothrix</taxon>
    </lineage>
</organism>
<evidence type="ECO:0000256" key="1">
    <source>
        <dbReference type="SAM" id="Phobius"/>
    </source>
</evidence>
<dbReference type="Proteomes" id="UP000031575">
    <property type="component" value="Unassembled WGS sequence"/>
</dbReference>
<dbReference type="RefSeq" id="XP_040615117.1">
    <property type="nucleotide sequence ID" value="XM_040763657.1"/>
</dbReference>
<name>A0A0C2IPX7_9PEZI</name>
<comment type="caution">
    <text evidence="2">The sequence shown here is derived from an EMBL/GenBank/DDBJ whole genome shotgun (WGS) entry which is preliminary data.</text>
</comment>
<dbReference type="OrthoDB" id="3036244at2759"/>
<accession>A0A0C2IPX7</accession>
<dbReference type="GeneID" id="63678578"/>
<dbReference type="VEuPathDB" id="FungiDB:SPBR_05380"/>
<keyword evidence="1" id="KW-0472">Membrane</keyword>
<evidence type="ECO:0000313" key="2">
    <source>
        <dbReference type="EMBL" id="KIH87107.1"/>
    </source>
</evidence>
<reference evidence="2 3" key="1">
    <citation type="journal article" date="2014" name="BMC Genomics">
        <title>Comparative genomics of the major fungal agents of human and animal Sporotrichosis: Sporothrix schenckii and Sporothrix brasiliensis.</title>
        <authorList>
            <person name="Teixeira M.M."/>
            <person name="de Almeida L.G."/>
            <person name="Kubitschek-Barreira P."/>
            <person name="Alves F.L."/>
            <person name="Kioshima E.S."/>
            <person name="Abadio A.K."/>
            <person name="Fernandes L."/>
            <person name="Derengowski L.S."/>
            <person name="Ferreira K.S."/>
            <person name="Souza R.C."/>
            <person name="Ruiz J.C."/>
            <person name="de Andrade N.C."/>
            <person name="Paes H.C."/>
            <person name="Nicola A.M."/>
            <person name="Albuquerque P."/>
            <person name="Gerber A.L."/>
            <person name="Martins V.P."/>
            <person name="Peconick L.D."/>
            <person name="Neto A.V."/>
            <person name="Chaucanez C.B."/>
            <person name="Silva P.A."/>
            <person name="Cunha O.L."/>
            <person name="de Oliveira F.F."/>
            <person name="dos Santos T.C."/>
            <person name="Barros A.L."/>
            <person name="Soares M.A."/>
            <person name="de Oliveira L.M."/>
            <person name="Marini M.M."/>
            <person name="Villalobos-Duno H."/>
            <person name="Cunha M.M."/>
            <person name="de Hoog S."/>
            <person name="da Silveira J.F."/>
            <person name="Henrissat B."/>
            <person name="Nino-Vega G.A."/>
            <person name="Cisalpino P.S."/>
            <person name="Mora-Montes H.M."/>
            <person name="Almeida S.R."/>
            <person name="Stajich J.E."/>
            <person name="Lopes-Bezerra L.M."/>
            <person name="Vasconcelos A.T."/>
            <person name="Felipe M.S."/>
        </authorList>
    </citation>
    <scope>NUCLEOTIDE SEQUENCE [LARGE SCALE GENOMIC DNA]</scope>
    <source>
        <strain evidence="2 3">5110</strain>
    </source>
</reference>